<dbReference type="InterPro" id="IPR001732">
    <property type="entry name" value="UDP-Glc/GDP-Man_DH_N"/>
</dbReference>
<dbReference type="InterPro" id="IPR036220">
    <property type="entry name" value="UDP-Glc/GDP-Man_DH_C_sf"/>
</dbReference>
<accession>A0A2K9NN52</accession>
<dbReference type="SUPFAM" id="SSF51735">
    <property type="entry name" value="NAD(P)-binding Rossmann-fold domains"/>
    <property type="match status" value="1"/>
</dbReference>
<evidence type="ECO:0000256" key="3">
    <source>
        <dbReference type="ARBA" id="ARBA00012954"/>
    </source>
</evidence>
<dbReference type="Pfam" id="PF00984">
    <property type="entry name" value="UDPG_MGDP_dh"/>
    <property type="match status" value="1"/>
</dbReference>
<dbReference type="Gene3D" id="3.40.50.720">
    <property type="entry name" value="NAD(P)-binding Rossmann-like Domain"/>
    <property type="match status" value="2"/>
</dbReference>
<dbReference type="GO" id="GO:0051287">
    <property type="term" value="F:NAD binding"/>
    <property type="evidence" value="ECO:0007669"/>
    <property type="project" value="InterPro"/>
</dbReference>
<evidence type="ECO:0000313" key="9">
    <source>
        <dbReference type="EMBL" id="AUN96937.1"/>
    </source>
</evidence>
<dbReference type="InterPro" id="IPR028357">
    <property type="entry name" value="UDPglc_DH_bac"/>
</dbReference>
<evidence type="ECO:0000256" key="5">
    <source>
        <dbReference type="ARBA" id="ARBA00023002"/>
    </source>
</evidence>
<evidence type="ECO:0000256" key="1">
    <source>
        <dbReference type="ARBA" id="ARBA00004701"/>
    </source>
</evidence>
<dbReference type="RefSeq" id="WP_102242232.1">
    <property type="nucleotide sequence ID" value="NZ_CP025704.1"/>
</dbReference>
<dbReference type="SMART" id="SM00984">
    <property type="entry name" value="UDPG_MGDP_dh_C"/>
    <property type="match status" value="1"/>
</dbReference>
<dbReference type="Proteomes" id="UP000235584">
    <property type="component" value="Chromosome"/>
</dbReference>
<keyword evidence="10" id="KW-1185">Reference proteome</keyword>
<dbReference type="AlphaFoldDB" id="A0A2K9NN52"/>
<organism evidence="9 10">
    <name type="scientific">Bacteriovorax stolpii</name>
    <name type="common">Bdellovibrio stolpii</name>
    <dbReference type="NCBI Taxonomy" id="960"/>
    <lineage>
        <taxon>Bacteria</taxon>
        <taxon>Pseudomonadati</taxon>
        <taxon>Bdellovibrionota</taxon>
        <taxon>Bacteriovoracia</taxon>
        <taxon>Bacteriovoracales</taxon>
        <taxon>Bacteriovoracaceae</taxon>
        <taxon>Bacteriovorax</taxon>
    </lineage>
</organism>
<evidence type="ECO:0000256" key="4">
    <source>
        <dbReference type="ARBA" id="ARBA00015132"/>
    </source>
</evidence>
<name>A0A2K9NN52_BACTC</name>
<evidence type="ECO:0000256" key="7">
    <source>
        <dbReference type="ARBA" id="ARBA00047473"/>
    </source>
</evidence>
<dbReference type="Pfam" id="PF03721">
    <property type="entry name" value="UDPG_MGDP_dh_N"/>
    <property type="match status" value="1"/>
</dbReference>
<dbReference type="Gene3D" id="1.20.5.100">
    <property type="entry name" value="Cytochrome c1, transmembrane anchor, C-terminal"/>
    <property type="match status" value="1"/>
</dbReference>
<dbReference type="InterPro" id="IPR008927">
    <property type="entry name" value="6-PGluconate_DH-like_C_sf"/>
</dbReference>
<dbReference type="PIRSF" id="PIRSF000124">
    <property type="entry name" value="UDPglc_GDPman_dh"/>
    <property type="match status" value="1"/>
</dbReference>
<dbReference type="KEGG" id="bsto:C0V70_02205"/>
<dbReference type="InterPro" id="IPR036291">
    <property type="entry name" value="NAD(P)-bd_dom_sf"/>
</dbReference>
<comment type="catalytic activity">
    <reaction evidence="7 8">
        <text>UDP-alpha-D-glucose + 2 NAD(+) + H2O = UDP-alpha-D-glucuronate + 2 NADH + 3 H(+)</text>
        <dbReference type="Rhea" id="RHEA:23596"/>
        <dbReference type="ChEBI" id="CHEBI:15377"/>
        <dbReference type="ChEBI" id="CHEBI:15378"/>
        <dbReference type="ChEBI" id="CHEBI:57540"/>
        <dbReference type="ChEBI" id="CHEBI:57945"/>
        <dbReference type="ChEBI" id="CHEBI:58052"/>
        <dbReference type="ChEBI" id="CHEBI:58885"/>
        <dbReference type="EC" id="1.1.1.22"/>
    </reaction>
</comment>
<dbReference type="SUPFAM" id="SSF48179">
    <property type="entry name" value="6-phosphogluconate dehydrogenase C-terminal domain-like"/>
    <property type="match status" value="1"/>
</dbReference>
<sequence>MKVSVIGTGYVGLVSGTCFAEIGHDVTCIDIDPKKIEMLKAHKSPIYEPGLTELLERNIKAGRLHFSTGYESVASAQSIFLAVGTPSADDGRADLKYLRAAAEAVAKNLTDGAIVVIKSTVPVGTSVEIRKLIAEKTTKKFHLVNNPEFLKEGSAVEDFMRPDRVIIGHQDAGAMKVMEELYAPLVRQGNPIYGMSNLSAEMSKYAANCFLATKISFINEIARLCDLTNADIEEVRKGISSDKRIGGHFLYPGPGYGGSCFPKDVKALVATAEDYGMDLKIINATEEVNDEQKSYVFSKVKKHYGDNLTGKVFTFWGVAFKANTDDVRETAAIAMARKLIGAGATINIFDPVATENYLHEMSQYKECEGKIKAFDNKYDALKGSDALITVTEWREFTTPDFGEIKAKLNKPVIFDGRNLYDTKKVQAEGFTYYAIGKFIK</sequence>
<dbReference type="PANTHER" id="PTHR43750:SF3">
    <property type="entry name" value="UDP-GLUCOSE 6-DEHYDROGENASE TUAD"/>
    <property type="match status" value="1"/>
</dbReference>
<dbReference type="EC" id="1.1.1.22" evidence="3 8"/>
<dbReference type="UniPathway" id="UPA00038">
    <property type="reaction ID" value="UER00491"/>
</dbReference>
<evidence type="ECO:0000256" key="6">
    <source>
        <dbReference type="ARBA" id="ARBA00023027"/>
    </source>
</evidence>
<dbReference type="SUPFAM" id="SSF52413">
    <property type="entry name" value="UDP-glucose/GDP-mannose dehydrogenase C-terminal domain"/>
    <property type="match status" value="1"/>
</dbReference>
<dbReference type="PIRSF" id="PIRSF500134">
    <property type="entry name" value="UDPglc_DH_bac"/>
    <property type="match status" value="1"/>
</dbReference>
<gene>
    <name evidence="9" type="ORF">C0V70_02205</name>
</gene>
<protein>
    <recommendedName>
        <fullName evidence="4 8">UDP-glucose 6-dehydrogenase</fullName>
        <ecNumber evidence="3 8">1.1.1.22</ecNumber>
    </recommendedName>
</protein>
<evidence type="ECO:0000313" key="10">
    <source>
        <dbReference type="Proteomes" id="UP000235584"/>
    </source>
</evidence>
<proteinExistence type="inferred from homology"/>
<dbReference type="PANTHER" id="PTHR43750">
    <property type="entry name" value="UDP-GLUCOSE 6-DEHYDROGENASE TUAD"/>
    <property type="match status" value="1"/>
</dbReference>
<dbReference type="GO" id="GO:0003979">
    <property type="term" value="F:UDP-glucose 6-dehydrogenase activity"/>
    <property type="evidence" value="ECO:0007669"/>
    <property type="project" value="UniProtKB-EC"/>
</dbReference>
<keyword evidence="5 8" id="KW-0560">Oxidoreductase</keyword>
<dbReference type="InterPro" id="IPR014026">
    <property type="entry name" value="UDP-Glc/GDP-Man_DH_dimer"/>
</dbReference>
<dbReference type="GO" id="GO:0000271">
    <property type="term" value="P:polysaccharide biosynthetic process"/>
    <property type="evidence" value="ECO:0007669"/>
    <property type="project" value="InterPro"/>
</dbReference>
<reference evidence="9 10" key="1">
    <citation type="submission" date="2018-01" db="EMBL/GenBank/DDBJ databases">
        <title>Complete genome sequence of Bacteriovorax stolpii DSM12778.</title>
        <authorList>
            <person name="Tang B."/>
            <person name="Chang J."/>
        </authorList>
    </citation>
    <scope>NUCLEOTIDE SEQUENCE [LARGE SCALE GENOMIC DNA]</scope>
    <source>
        <strain evidence="9 10">DSM 12778</strain>
    </source>
</reference>
<comment type="similarity">
    <text evidence="2 8">Belongs to the UDP-glucose/GDP-mannose dehydrogenase family.</text>
</comment>
<keyword evidence="6 8" id="KW-0520">NAD</keyword>
<dbReference type="InterPro" id="IPR014027">
    <property type="entry name" value="UDP-Glc/GDP-Man_DH_C"/>
</dbReference>
<dbReference type="NCBIfam" id="TIGR03026">
    <property type="entry name" value="NDP-sugDHase"/>
    <property type="match status" value="1"/>
</dbReference>
<dbReference type="EMBL" id="CP025704">
    <property type="protein sequence ID" value="AUN96937.1"/>
    <property type="molecule type" value="Genomic_DNA"/>
</dbReference>
<dbReference type="InterPro" id="IPR017476">
    <property type="entry name" value="UDP-Glc/GDP-Man"/>
</dbReference>
<evidence type="ECO:0000256" key="8">
    <source>
        <dbReference type="PIRNR" id="PIRNR000124"/>
    </source>
</evidence>
<comment type="pathway">
    <text evidence="1">Nucleotide-sugar biosynthesis; UDP-alpha-D-glucuronate biosynthesis; UDP-alpha-D-glucuronate from UDP-alpha-D-glucose: step 1/1.</text>
</comment>
<dbReference type="GO" id="GO:0006065">
    <property type="term" value="P:UDP-glucuronate biosynthetic process"/>
    <property type="evidence" value="ECO:0007669"/>
    <property type="project" value="UniProtKB-UniPathway"/>
</dbReference>
<dbReference type="Pfam" id="PF03720">
    <property type="entry name" value="UDPG_MGDP_dh_C"/>
    <property type="match status" value="1"/>
</dbReference>
<evidence type="ECO:0000256" key="2">
    <source>
        <dbReference type="ARBA" id="ARBA00006601"/>
    </source>
</evidence>